<organism evidence="1">
    <name type="scientific">marine sediment metagenome</name>
    <dbReference type="NCBI Taxonomy" id="412755"/>
    <lineage>
        <taxon>unclassified sequences</taxon>
        <taxon>metagenomes</taxon>
        <taxon>ecological metagenomes</taxon>
    </lineage>
</organism>
<gene>
    <name evidence="1" type="ORF">S01H4_47406</name>
</gene>
<dbReference type="AlphaFoldDB" id="X1DRG0"/>
<evidence type="ECO:0000313" key="1">
    <source>
        <dbReference type="EMBL" id="GAG98966.1"/>
    </source>
</evidence>
<accession>X1DRG0</accession>
<dbReference type="EMBL" id="BART01026610">
    <property type="protein sequence ID" value="GAG98966.1"/>
    <property type="molecule type" value="Genomic_DNA"/>
</dbReference>
<name>X1DRG0_9ZZZZ</name>
<reference evidence="1" key="1">
    <citation type="journal article" date="2014" name="Front. Microbiol.">
        <title>High frequency of phylogenetically diverse reductive dehalogenase-homologous genes in deep subseafloor sedimentary metagenomes.</title>
        <authorList>
            <person name="Kawai M."/>
            <person name="Futagami T."/>
            <person name="Toyoda A."/>
            <person name="Takaki Y."/>
            <person name="Nishi S."/>
            <person name="Hori S."/>
            <person name="Arai W."/>
            <person name="Tsubouchi T."/>
            <person name="Morono Y."/>
            <person name="Uchiyama I."/>
            <person name="Ito T."/>
            <person name="Fujiyama A."/>
            <person name="Inagaki F."/>
            <person name="Takami H."/>
        </authorList>
    </citation>
    <scope>NUCLEOTIDE SEQUENCE</scope>
    <source>
        <strain evidence="1">Expedition CK06-06</strain>
    </source>
</reference>
<proteinExistence type="predicted"/>
<feature type="non-terminal residue" evidence="1">
    <location>
        <position position="124"/>
    </location>
</feature>
<sequence length="124" mass="13132">MALFSDVVQGVGNTTAATEVALPSLTLPARNGNWTITRIWVTACLQNFNVAEPLVGYVRVTSEDCQIAPFEIPMEPVPGFITVGGSVQREPHKWFCGVQIPGGGTLDFAAVADVTLGTASEIQV</sequence>
<comment type="caution">
    <text evidence="1">The sequence shown here is derived from an EMBL/GenBank/DDBJ whole genome shotgun (WGS) entry which is preliminary data.</text>
</comment>
<protein>
    <submittedName>
        <fullName evidence="1">Uncharacterized protein</fullName>
    </submittedName>
</protein>